<accession>A0A419ERK8</accession>
<dbReference type="Gene3D" id="3.10.450.530">
    <property type="entry name" value="Ribonuclease toxin, BrnT, of type II toxin-antitoxin system"/>
    <property type="match status" value="1"/>
</dbReference>
<dbReference type="InterPro" id="IPR038573">
    <property type="entry name" value="BrnT_sf"/>
</dbReference>
<evidence type="ECO:0000313" key="2">
    <source>
        <dbReference type="Proteomes" id="UP000285961"/>
    </source>
</evidence>
<protein>
    <submittedName>
        <fullName evidence="1">BrnT family toxin</fullName>
    </submittedName>
</protein>
<gene>
    <name evidence="1" type="ORF">C4532_16985</name>
</gene>
<organism evidence="1 2">
    <name type="scientific">Candidatus Abyssobacteria bacterium SURF_17</name>
    <dbReference type="NCBI Taxonomy" id="2093361"/>
    <lineage>
        <taxon>Bacteria</taxon>
        <taxon>Pseudomonadati</taxon>
        <taxon>Candidatus Hydrogenedentota</taxon>
        <taxon>Candidatus Abyssobacteria</taxon>
    </lineage>
</organism>
<dbReference type="Proteomes" id="UP000285961">
    <property type="component" value="Unassembled WGS sequence"/>
</dbReference>
<reference evidence="1 2" key="1">
    <citation type="journal article" date="2017" name="ISME J.">
        <title>Energy and carbon metabolisms in a deep terrestrial subsurface fluid microbial community.</title>
        <authorList>
            <person name="Momper L."/>
            <person name="Jungbluth S.P."/>
            <person name="Lee M.D."/>
            <person name="Amend J.P."/>
        </authorList>
    </citation>
    <scope>NUCLEOTIDE SEQUENCE [LARGE SCALE GENOMIC DNA]</scope>
    <source>
        <strain evidence="1">SURF_17</strain>
    </source>
</reference>
<dbReference type="EMBL" id="QZKI01000121">
    <property type="protein sequence ID" value="RJP65921.1"/>
    <property type="molecule type" value="Genomic_DNA"/>
</dbReference>
<evidence type="ECO:0000313" key="1">
    <source>
        <dbReference type="EMBL" id="RJP65921.1"/>
    </source>
</evidence>
<name>A0A419ERK8_9BACT</name>
<comment type="caution">
    <text evidence="1">The sequence shown here is derived from an EMBL/GenBank/DDBJ whole genome shotgun (WGS) entry which is preliminary data.</text>
</comment>
<proteinExistence type="predicted"/>
<dbReference type="AlphaFoldDB" id="A0A419ERK8"/>
<sequence>MKTINWDTEKSLALKESRGICFEDAVFHMEKGDIVDDYEHPNQQKYAGQRIMVVGINNYAYLVPYVETEDEVFLKTIIPSRKATEKYFGEKHEN</sequence>